<name>A2ZGU9_ORYSI</name>
<dbReference type="Gramene" id="BGIOSGA035701-TA">
    <property type="protein sequence ID" value="BGIOSGA035701-PA"/>
    <property type="gene ID" value="BGIOSGA035701"/>
</dbReference>
<organism evidence="2 3">
    <name type="scientific">Oryza sativa subsp. indica</name>
    <name type="common">Rice</name>
    <dbReference type="NCBI Taxonomy" id="39946"/>
    <lineage>
        <taxon>Eukaryota</taxon>
        <taxon>Viridiplantae</taxon>
        <taxon>Streptophyta</taxon>
        <taxon>Embryophyta</taxon>
        <taxon>Tracheophyta</taxon>
        <taxon>Spermatophyta</taxon>
        <taxon>Magnoliopsida</taxon>
        <taxon>Liliopsida</taxon>
        <taxon>Poales</taxon>
        <taxon>Poaceae</taxon>
        <taxon>BOP clade</taxon>
        <taxon>Oryzoideae</taxon>
        <taxon>Oryzeae</taxon>
        <taxon>Oryzinae</taxon>
        <taxon>Oryza</taxon>
        <taxon>Oryza sativa</taxon>
    </lineage>
</organism>
<evidence type="ECO:0000256" key="1">
    <source>
        <dbReference type="SAM" id="MobiDB-lite"/>
    </source>
</evidence>
<evidence type="ECO:0000313" key="3">
    <source>
        <dbReference type="Proteomes" id="UP000007015"/>
    </source>
</evidence>
<proteinExistence type="predicted"/>
<dbReference type="AlphaFoldDB" id="A2ZGU9"/>
<gene>
    <name evidence="2" type="ORF">OsI_37002</name>
</gene>
<evidence type="ECO:0000313" key="2">
    <source>
        <dbReference type="EMBL" id="EAY81833.1"/>
    </source>
</evidence>
<reference evidence="2 3" key="1">
    <citation type="journal article" date="2005" name="PLoS Biol.">
        <title>The genomes of Oryza sativa: a history of duplications.</title>
        <authorList>
            <person name="Yu J."/>
            <person name="Wang J."/>
            <person name="Lin W."/>
            <person name="Li S."/>
            <person name="Li H."/>
            <person name="Zhou J."/>
            <person name="Ni P."/>
            <person name="Dong W."/>
            <person name="Hu S."/>
            <person name="Zeng C."/>
            <person name="Zhang J."/>
            <person name="Zhang Y."/>
            <person name="Li R."/>
            <person name="Xu Z."/>
            <person name="Li S."/>
            <person name="Li X."/>
            <person name="Zheng H."/>
            <person name="Cong L."/>
            <person name="Lin L."/>
            <person name="Yin J."/>
            <person name="Geng J."/>
            <person name="Li G."/>
            <person name="Shi J."/>
            <person name="Liu J."/>
            <person name="Lv H."/>
            <person name="Li J."/>
            <person name="Wang J."/>
            <person name="Deng Y."/>
            <person name="Ran L."/>
            <person name="Shi X."/>
            <person name="Wang X."/>
            <person name="Wu Q."/>
            <person name="Li C."/>
            <person name="Ren X."/>
            <person name="Wang J."/>
            <person name="Wang X."/>
            <person name="Li D."/>
            <person name="Liu D."/>
            <person name="Zhang X."/>
            <person name="Ji Z."/>
            <person name="Zhao W."/>
            <person name="Sun Y."/>
            <person name="Zhang Z."/>
            <person name="Bao J."/>
            <person name="Han Y."/>
            <person name="Dong L."/>
            <person name="Ji J."/>
            <person name="Chen P."/>
            <person name="Wu S."/>
            <person name="Liu J."/>
            <person name="Xiao Y."/>
            <person name="Bu D."/>
            <person name="Tan J."/>
            <person name="Yang L."/>
            <person name="Ye C."/>
            <person name="Zhang J."/>
            <person name="Xu J."/>
            <person name="Zhou Y."/>
            <person name="Yu Y."/>
            <person name="Zhang B."/>
            <person name="Zhuang S."/>
            <person name="Wei H."/>
            <person name="Liu B."/>
            <person name="Lei M."/>
            <person name="Yu H."/>
            <person name="Li Y."/>
            <person name="Xu H."/>
            <person name="Wei S."/>
            <person name="He X."/>
            <person name="Fang L."/>
            <person name="Zhang Z."/>
            <person name="Zhang Y."/>
            <person name="Huang X."/>
            <person name="Su Z."/>
            <person name="Tong W."/>
            <person name="Li J."/>
            <person name="Tong Z."/>
            <person name="Li S."/>
            <person name="Ye J."/>
            <person name="Wang L."/>
            <person name="Fang L."/>
            <person name="Lei T."/>
            <person name="Chen C."/>
            <person name="Chen H."/>
            <person name="Xu Z."/>
            <person name="Li H."/>
            <person name="Huang H."/>
            <person name="Zhang F."/>
            <person name="Xu H."/>
            <person name="Li N."/>
            <person name="Zhao C."/>
            <person name="Li S."/>
            <person name="Dong L."/>
            <person name="Huang Y."/>
            <person name="Li L."/>
            <person name="Xi Y."/>
            <person name="Qi Q."/>
            <person name="Li W."/>
            <person name="Zhang B."/>
            <person name="Hu W."/>
            <person name="Zhang Y."/>
            <person name="Tian X."/>
            <person name="Jiao Y."/>
            <person name="Liang X."/>
            <person name="Jin J."/>
            <person name="Gao L."/>
            <person name="Zheng W."/>
            <person name="Hao B."/>
            <person name="Liu S."/>
            <person name="Wang W."/>
            <person name="Yuan L."/>
            <person name="Cao M."/>
            <person name="McDermott J."/>
            <person name="Samudrala R."/>
            <person name="Wang J."/>
            <person name="Wong G.K."/>
            <person name="Yang H."/>
        </authorList>
    </citation>
    <scope>NUCLEOTIDE SEQUENCE [LARGE SCALE GENOMIC DNA]</scope>
    <source>
        <strain evidence="3">cv. 93-11</strain>
    </source>
</reference>
<accession>A2ZGU9</accession>
<dbReference type="EMBL" id="CM000136">
    <property type="protein sequence ID" value="EAY81833.1"/>
    <property type="molecule type" value="Genomic_DNA"/>
</dbReference>
<sequence>MGAAGSGGPWPDPPPSRLDDSVLPRWGPVRPRRSGSGRPATAGVWCCEEADARPLSAQWQPPATPTGVLTTVQRGCGRLWRRWQWHSGEWVLVEAMAAGSFDDRYLGRLGRFLSVQQRSVGDGRMRRGCTAFFVIFQRPATRTSGTFWLQDLKKFFAPHQVMVGTEFPSPTCQFAALRPGGLVKLK</sequence>
<dbReference type="Proteomes" id="UP000007015">
    <property type="component" value="Chromosome 11"/>
</dbReference>
<dbReference type="HOGENOM" id="CLU_1456730_0_0_1"/>
<keyword evidence="3" id="KW-1185">Reference proteome</keyword>
<feature type="region of interest" description="Disordered" evidence="1">
    <location>
        <begin position="1"/>
        <end position="41"/>
    </location>
</feature>
<protein>
    <submittedName>
        <fullName evidence="2">Uncharacterized protein</fullName>
    </submittedName>
</protein>